<reference evidence="6" key="1">
    <citation type="submission" date="2017-06" db="EMBL/GenBank/DDBJ databases">
        <title>FDA dAtabase for Regulatory Grade micrObial Sequences (FDA-ARGOS): Supporting development and validation of Infectious Disease Dx tests.</title>
        <authorList>
            <person name="Goldberg B."/>
            <person name="Campos J."/>
            <person name="Tallon L."/>
            <person name="Sadzewicz L."/>
            <person name="Sengamalay N."/>
            <person name="Ott S."/>
            <person name="Godinez A."/>
            <person name="Nagaraj S."/>
            <person name="Vavikolanu K."/>
            <person name="Nadendla S."/>
            <person name="George J."/>
            <person name="Geyer C."/>
            <person name="Sichtig H."/>
        </authorList>
    </citation>
    <scope>NUCLEOTIDE SEQUENCE [LARGE SCALE GENOMIC DNA]</scope>
    <source>
        <strain evidence="6">FDAARGOS_285</strain>
    </source>
</reference>
<reference evidence="3" key="7">
    <citation type="journal article" date="2023" name="Vet. Microbiol.">
        <title>Emergence of livestock-associated Mammaliicoccus sciuri ST71 co-harbouring mecA and mecC genes in Brazil.</title>
        <authorList>
            <person name="de Moura G.S."/>
            <person name="de Carvalho E."/>
            <person name="Ramos Sanchez E.M."/>
            <person name="Sellera F.P."/>
            <person name="Marques M.F.S."/>
            <person name="Heinemann M.B."/>
            <person name="De Vliegher S."/>
            <person name="Souza F.N."/>
            <person name="Mota R.A."/>
        </authorList>
    </citation>
    <scope>NUCLEOTIDE SEQUENCE</scope>
    <source>
        <strain evidence="3">BR656</strain>
    </source>
</reference>
<evidence type="ECO:0000313" key="3">
    <source>
        <dbReference type="EMBL" id="MDL0116428.1"/>
    </source>
</evidence>
<protein>
    <submittedName>
        <fullName evidence="5">DUF779 domain-containing protein</fullName>
    </submittedName>
</protein>
<accession>A0A657XFS6</accession>
<dbReference type="Pfam" id="PF05610">
    <property type="entry name" value="DUF779"/>
    <property type="match status" value="1"/>
</dbReference>
<proteinExistence type="predicted"/>
<organism evidence="5 7">
    <name type="scientific">Mammaliicoccus sciuri</name>
    <name type="common">Staphylococcus sciuri</name>
    <dbReference type="NCBI Taxonomy" id="1296"/>
    <lineage>
        <taxon>Bacteria</taxon>
        <taxon>Bacillati</taxon>
        <taxon>Bacillota</taxon>
        <taxon>Bacilli</taxon>
        <taxon>Bacillales</taxon>
        <taxon>Staphylococcaceae</taxon>
        <taxon>Mammaliicoccus</taxon>
    </lineage>
</organism>
<dbReference type="EMBL" id="JANILD010000001">
    <property type="protein sequence ID" value="MCQ9302337.1"/>
    <property type="molecule type" value="Genomic_DNA"/>
</dbReference>
<dbReference type="EMBL" id="CP022046">
    <property type="protein sequence ID" value="ASE34916.1"/>
    <property type="molecule type" value="Genomic_DNA"/>
</dbReference>
<reference evidence="2" key="5">
    <citation type="submission" date="2022-07" db="EMBL/GenBank/DDBJ databases">
        <title>Bacterial species isolated from the porcine tonsil microbiota.</title>
        <authorList>
            <person name="Oliveira I.M.F."/>
        </authorList>
    </citation>
    <scope>NUCLEOTIDE SEQUENCE</scope>
    <source>
        <strain evidence="2">8QC2O2</strain>
    </source>
</reference>
<dbReference type="KEGG" id="sscu:CEP64_10010"/>
<reference evidence="1" key="2">
    <citation type="submission" date="2017-12" db="EMBL/GenBank/DDBJ databases">
        <title>FDA dAtabase for Regulatory Grade micrObial Sequences (FDA-ARGOS): Supporting development and validation of Infectious Disease Dx tests.</title>
        <authorList>
            <person name="Campos J."/>
            <person name="Goldberg B."/>
            <person name="Tallon L."/>
            <person name="Sadzewicz L."/>
            <person name="Sengamalay N."/>
            <person name="Ott S."/>
            <person name="Godinez A."/>
            <person name="Nagaraj S."/>
            <person name="Vavikolanu K."/>
            <person name="Vyas G."/>
            <person name="Nadendla S."/>
            <person name="Aluvathingal J."/>
            <person name="Geyer C."/>
            <person name="Nandy P."/>
            <person name="Hobson J."/>
            <person name="Sichtig H."/>
        </authorList>
    </citation>
    <scope>NUCLEOTIDE SEQUENCE</scope>
    <source>
        <strain evidence="1">FDAARGOS_285</strain>
    </source>
</reference>
<dbReference type="Proteomes" id="UP001204068">
    <property type="component" value="Unassembled WGS sequence"/>
</dbReference>
<dbReference type="Proteomes" id="UP000274792">
    <property type="component" value="Unassembled WGS sequence"/>
</dbReference>
<evidence type="ECO:0000313" key="8">
    <source>
        <dbReference type="Proteomes" id="UP001176210"/>
    </source>
</evidence>
<evidence type="ECO:0000313" key="7">
    <source>
        <dbReference type="Proteomes" id="UP000274792"/>
    </source>
</evidence>
<evidence type="ECO:0000313" key="6">
    <source>
        <dbReference type="Proteomes" id="UP000197058"/>
    </source>
</evidence>
<dbReference type="Proteomes" id="UP001176210">
    <property type="component" value="Unassembled WGS sequence"/>
</dbReference>
<reference evidence="3" key="6">
    <citation type="submission" date="2022-09" db="EMBL/GenBank/DDBJ databases">
        <authorList>
            <person name="De Moura G.S."/>
            <person name="Carvalho E."/>
            <person name="Ramos Sanchez E.M."/>
            <person name="Sellera F.P."/>
            <person name="Marques M.F.S."/>
            <person name="Heinemann M.B."/>
            <person name="De Vliegher S."/>
            <person name="Souza F.N."/>
            <person name="Mota R.A."/>
        </authorList>
    </citation>
    <scope>NUCLEOTIDE SEQUENCE</scope>
    <source>
        <strain evidence="3">BR656</strain>
    </source>
</reference>
<accession>A0A1X0TZI2</accession>
<evidence type="ECO:0000313" key="1">
    <source>
        <dbReference type="EMBL" id="ASE34916.1"/>
    </source>
</evidence>
<dbReference type="AlphaFoldDB" id="A0A1X0TZI2"/>
<dbReference type="EMBL" id="RXWV01000019">
    <property type="protein sequence ID" value="RTX74491.1"/>
    <property type="molecule type" value="Genomic_DNA"/>
</dbReference>
<dbReference type="InterPro" id="IPR008497">
    <property type="entry name" value="DUF779"/>
</dbReference>
<keyword evidence="8" id="KW-1185">Reference proteome</keyword>
<dbReference type="Proteomes" id="UP000640299">
    <property type="component" value="Chromosome"/>
</dbReference>
<dbReference type="GeneID" id="48593702"/>
<dbReference type="eggNOG" id="COG3564">
    <property type="taxonomic scope" value="Bacteria"/>
</dbReference>
<evidence type="ECO:0000313" key="2">
    <source>
        <dbReference type="EMBL" id="MCQ9302337.1"/>
    </source>
</evidence>
<dbReference type="EMBL" id="CP069389">
    <property type="protein sequence ID" value="QRN90865.1"/>
    <property type="molecule type" value="Genomic_DNA"/>
</dbReference>
<evidence type="ECO:0000313" key="5">
    <source>
        <dbReference type="EMBL" id="RTX74491.1"/>
    </source>
</evidence>
<dbReference type="PIRSF" id="PIRSF009151">
    <property type="entry name" value="DUF779"/>
    <property type="match status" value="1"/>
</dbReference>
<dbReference type="RefSeq" id="WP_025904728.1">
    <property type="nucleotide sequence ID" value="NZ_CAJVGN010000001.1"/>
</dbReference>
<reference evidence="5 7" key="3">
    <citation type="submission" date="2018-10" db="EMBL/GenBank/DDBJ databases">
        <title>A collection Staphylococci species genome sequencing.</title>
        <authorList>
            <person name="Cole K."/>
        </authorList>
    </citation>
    <scope>NUCLEOTIDE SEQUENCE [LARGE SCALE GENOMIC DNA]</scope>
    <source>
        <strain evidence="5">CCUG 37923</strain>
        <strain evidence="7">NCTC 12218</strain>
    </source>
</reference>
<gene>
    <name evidence="5" type="ORF">CD117_03535</name>
    <name evidence="1" type="ORF">CEP64_10010</name>
    <name evidence="4" type="ORF">JRU67_12525</name>
    <name evidence="2" type="ORF">NQ032_01735</name>
    <name evidence="3" type="ORF">OWO77_05510</name>
</gene>
<dbReference type="EMBL" id="JAPNQM010000001">
    <property type="protein sequence ID" value="MDL0116428.1"/>
    <property type="molecule type" value="Genomic_DNA"/>
</dbReference>
<name>A0A1X0TZI2_MAMSC</name>
<reference evidence="4" key="4">
    <citation type="submission" date="2021-02" db="EMBL/GenBank/DDBJ databases">
        <title>cfr and optrA-positive Staphylococcus spp.</title>
        <authorList>
            <person name="Chen L."/>
        </authorList>
    </citation>
    <scope>NUCLEOTIDE SEQUENCE</scope>
    <source>
        <strain evidence="4">GDQ20D70P</strain>
    </source>
</reference>
<sequence>MTEQVTATEKAKSLIRELKKTHGENLIFHQSGGCCDGSSPMLFVEGTLIIGDVDVKLGEIEGVPFYMNNKQYEYWKHTNLEVDVVDGRGGMFSIEGPTGKRFHIRSSVRS</sequence>
<evidence type="ECO:0000313" key="4">
    <source>
        <dbReference type="EMBL" id="QRN90865.1"/>
    </source>
</evidence>
<dbReference type="Proteomes" id="UP000197058">
    <property type="component" value="Chromosome"/>
</dbReference>